<evidence type="ECO:0000313" key="4">
    <source>
        <dbReference type="Proteomes" id="UP000199541"/>
    </source>
</evidence>
<protein>
    <submittedName>
        <fullName evidence="3">Site-specific DNA recombinase</fullName>
    </submittedName>
</protein>
<name>A0A1H3DNT9_9RHOB</name>
<evidence type="ECO:0000313" key="3">
    <source>
        <dbReference type="EMBL" id="SDX68010.1"/>
    </source>
</evidence>
<proteinExistence type="predicted"/>
<dbReference type="CDD" id="cd03768">
    <property type="entry name" value="SR_ResInv"/>
    <property type="match status" value="1"/>
</dbReference>
<evidence type="ECO:0000259" key="1">
    <source>
        <dbReference type="PROSITE" id="PS51736"/>
    </source>
</evidence>
<dbReference type="PROSITE" id="PS51737">
    <property type="entry name" value="RECOMBINASE_DNA_BIND"/>
    <property type="match status" value="1"/>
</dbReference>
<accession>A0A1H3DNT9</accession>
<dbReference type="Pfam" id="PF00239">
    <property type="entry name" value="Resolvase"/>
    <property type="match status" value="1"/>
</dbReference>
<dbReference type="SMART" id="SM00857">
    <property type="entry name" value="Resolvase"/>
    <property type="match status" value="1"/>
</dbReference>
<gene>
    <name evidence="3" type="ORF">SAMN05444006_1247</name>
</gene>
<dbReference type="Gene3D" id="3.90.1750.20">
    <property type="entry name" value="Putative Large Serine Recombinase, Chain B, Domain 2"/>
    <property type="match status" value="1"/>
</dbReference>
<reference evidence="3 4" key="1">
    <citation type="submission" date="2016-10" db="EMBL/GenBank/DDBJ databases">
        <authorList>
            <person name="Varghese N."/>
            <person name="Submissions S."/>
        </authorList>
    </citation>
    <scope>NUCLEOTIDE SEQUENCE [LARGE SCALE GENOMIC DNA]</scope>
    <source>
        <strain evidence="3 4">DSM 24802</strain>
    </source>
</reference>
<dbReference type="Gene3D" id="3.40.50.1390">
    <property type="entry name" value="Resolvase, N-terminal catalytic domain"/>
    <property type="match status" value="1"/>
</dbReference>
<dbReference type="InterPro" id="IPR036162">
    <property type="entry name" value="Resolvase-like_N_sf"/>
</dbReference>
<sequence length="565" mass="63409">MQRPRSRLIAEERLEMARRIRCAIYTRKSSDEGLDQDFNSLDAQNEACAAYVTSQKAEGWMLVPTRYDDGGVSGGTLDRPALQRLLADIEAGIVDQIVVYKIDRLTRSLSDFAKIVDRLDSTGASFVSVTQSFNTATSMGRLTLNMLLSFAQFEREVTAERIRDKIAASKKKGLWMGGTVPFGYQPDGRSLKIDETEAPIIRHIHDLYHDLGSVRTAAERAEELGYRTRPRSFATGASTGGTPFSRGHIYQILTNPLYAGRIRHRDKIYDGQHPAIIDPTAWDEMQERLATEAARTRGRSNAAERSTLVGKLFDETGDRLTPSHSRKNGKRLRYYISRRLVTDRREKHADAWRLPARDLENGIARILRDHLRKASVITDLVRDLKASELPELREKLLQIADDCDPNGSADVWAPLLRRADLAPGRILLRLDRKVMADRLNVPPDRIESPARRVPASFQMQRRGVEARIVLGAAMPQIDPVLAKNILTAQRWYAAIKAGSSFGDLAAQEKITSARIQQMIGLAFLAPSVLDQVTAGSQPLSFTSEWFKRTQLPSGWDEQKRIVKGL</sequence>
<dbReference type="PROSITE" id="PS51736">
    <property type="entry name" value="RECOMBINASES_3"/>
    <property type="match status" value="1"/>
</dbReference>
<evidence type="ECO:0000259" key="2">
    <source>
        <dbReference type="PROSITE" id="PS51737"/>
    </source>
</evidence>
<dbReference type="InterPro" id="IPR050639">
    <property type="entry name" value="SSR_resolvase"/>
</dbReference>
<organism evidence="3 4">
    <name type="scientific">Allgaiera indica</name>
    <dbReference type="NCBI Taxonomy" id="765699"/>
    <lineage>
        <taxon>Bacteria</taxon>
        <taxon>Pseudomonadati</taxon>
        <taxon>Pseudomonadota</taxon>
        <taxon>Alphaproteobacteria</taxon>
        <taxon>Rhodobacterales</taxon>
        <taxon>Paracoccaceae</taxon>
        <taxon>Allgaiera</taxon>
    </lineage>
</organism>
<dbReference type="Pfam" id="PF07508">
    <property type="entry name" value="Recombinase"/>
    <property type="match status" value="1"/>
</dbReference>
<dbReference type="SUPFAM" id="SSF53041">
    <property type="entry name" value="Resolvase-like"/>
    <property type="match status" value="1"/>
</dbReference>
<dbReference type="InterPro" id="IPR006119">
    <property type="entry name" value="Resolv_N"/>
</dbReference>
<comment type="caution">
    <text evidence="3">The sequence shown here is derived from an EMBL/GenBank/DDBJ whole genome shotgun (WGS) entry which is preliminary data.</text>
</comment>
<feature type="domain" description="Recombinase" evidence="2">
    <location>
        <begin position="181"/>
        <end position="295"/>
    </location>
</feature>
<dbReference type="EMBL" id="FNOB01000024">
    <property type="protein sequence ID" value="SDX68010.1"/>
    <property type="molecule type" value="Genomic_DNA"/>
</dbReference>
<dbReference type="Proteomes" id="UP000199541">
    <property type="component" value="Unassembled WGS sequence"/>
</dbReference>
<dbReference type="InterPro" id="IPR038109">
    <property type="entry name" value="DNA_bind_recomb_sf"/>
</dbReference>
<dbReference type="InterPro" id="IPR011109">
    <property type="entry name" value="DNA_bind_recombinase_dom"/>
</dbReference>
<feature type="domain" description="Resolvase/invertase-type recombinase catalytic" evidence="1">
    <location>
        <begin position="21"/>
        <end position="173"/>
    </location>
</feature>
<keyword evidence="4" id="KW-1185">Reference proteome</keyword>
<dbReference type="PANTHER" id="PTHR30461:SF23">
    <property type="entry name" value="DNA RECOMBINASE-RELATED"/>
    <property type="match status" value="1"/>
</dbReference>
<dbReference type="PANTHER" id="PTHR30461">
    <property type="entry name" value="DNA-INVERTASE FROM LAMBDOID PROPHAGE"/>
    <property type="match status" value="1"/>
</dbReference>